<feature type="transmembrane region" description="Helical" evidence="7">
    <location>
        <begin position="29"/>
        <end position="47"/>
    </location>
</feature>
<keyword evidence="3" id="KW-1003">Cell membrane</keyword>
<organism evidence="8 9">
    <name type="scientific">Haloferax marisrubri</name>
    <dbReference type="NCBI Taxonomy" id="1544719"/>
    <lineage>
        <taxon>Archaea</taxon>
        <taxon>Methanobacteriati</taxon>
        <taxon>Methanobacteriota</taxon>
        <taxon>Stenosarchaea group</taxon>
        <taxon>Halobacteria</taxon>
        <taxon>Halobacteriales</taxon>
        <taxon>Haloferacaceae</taxon>
        <taxon>Haloferax</taxon>
    </lineage>
</organism>
<dbReference type="PANTHER" id="PTHR30561">
    <property type="entry name" value="SMR FAMILY PROTON-DEPENDENT DRUG EFFLUX TRANSPORTER SUGE"/>
    <property type="match status" value="1"/>
</dbReference>
<evidence type="ECO:0000256" key="1">
    <source>
        <dbReference type="ARBA" id="ARBA00004651"/>
    </source>
</evidence>
<dbReference type="SUPFAM" id="SSF103481">
    <property type="entry name" value="Multidrug resistance efflux transporter EmrE"/>
    <property type="match status" value="1"/>
</dbReference>
<reference evidence="8" key="1">
    <citation type="submission" date="2017-08" db="EMBL/GenBank/DDBJ databases">
        <title>Haloferax marisrubri sp. nov., isolated from the Discovery deep brine-seawater interface in the Red Sea.</title>
        <authorList>
            <person name="Zhang G."/>
            <person name="Stingl U."/>
        </authorList>
    </citation>
    <scope>NUCLEOTIDE SEQUENCE [LARGE SCALE GENOMIC DNA]</scope>
    <source>
        <strain evidence="8">SB3</strain>
    </source>
</reference>
<evidence type="ECO:0000313" key="9">
    <source>
        <dbReference type="Proteomes" id="UP000053621"/>
    </source>
</evidence>
<evidence type="ECO:0000256" key="7">
    <source>
        <dbReference type="SAM" id="Phobius"/>
    </source>
</evidence>
<keyword evidence="9" id="KW-1185">Reference proteome</keyword>
<proteinExistence type="predicted"/>
<dbReference type="Gene3D" id="1.10.3730.20">
    <property type="match status" value="1"/>
</dbReference>
<dbReference type="GO" id="GO:0005886">
    <property type="term" value="C:plasma membrane"/>
    <property type="evidence" value="ECO:0007669"/>
    <property type="project" value="UniProtKB-SubCell"/>
</dbReference>
<accession>A0A2P4NPS5</accession>
<evidence type="ECO:0000256" key="2">
    <source>
        <dbReference type="ARBA" id="ARBA00022448"/>
    </source>
</evidence>
<dbReference type="GO" id="GO:0022857">
    <property type="term" value="F:transmembrane transporter activity"/>
    <property type="evidence" value="ECO:0007669"/>
    <property type="project" value="InterPro"/>
</dbReference>
<sequence length="107" mass="10985">MSWYILILAGLFEIGWAIGLEYSDGLSKPVPTVGTVVALIISMVLLAQAVKDLPIGTAYAVWTGIGAVGTATLGIILFDEPAALARILFIGVIVVGIVGLHAVSGGH</sequence>
<feature type="transmembrane region" description="Helical" evidence="7">
    <location>
        <begin position="84"/>
        <end position="103"/>
    </location>
</feature>
<dbReference type="Proteomes" id="UP000053621">
    <property type="component" value="Unassembled WGS sequence"/>
</dbReference>
<dbReference type="RefSeq" id="WP_004967623.1">
    <property type="nucleotide sequence ID" value="NZ_LOPW02000016.1"/>
</dbReference>
<dbReference type="NCBIfam" id="NF008512">
    <property type="entry name" value="PRK11431.1"/>
    <property type="match status" value="1"/>
</dbReference>
<keyword evidence="6 7" id="KW-0472">Membrane</keyword>
<dbReference type="InterPro" id="IPR037185">
    <property type="entry name" value="EmrE-like"/>
</dbReference>
<protein>
    <submittedName>
        <fullName evidence="8">QacE family quaternary ammonium compound efflux SMR transporter</fullName>
    </submittedName>
</protein>
<dbReference type="InterPro" id="IPR045324">
    <property type="entry name" value="Small_multidrug_res"/>
</dbReference>
<name>A0A2P4NPS5_9EURY</name>
<evidence type="ECO:0000256" key="6">
    <source>
        <dbReference type="ARBA" id="ARBA00023136"/>
    </source>
</evidence>
<feature type="transmembrane region" description="Helical" evidence="7">
    <location>
        <begin position="59"/>
        <end position="78"/>
    </location>
</feature>
<dbReference type="PANTHER" id="PTHR30561:SF0">
    <property type="entry name" value="GUANIDINIUM EXPORTER"/>
    <property type="match status" value="1"/>
</dbReference>
<evidence type="ECO:0000313" key="8">
    <source>
        <dbReference type="EMBL" id="POG55136.1"/>
    </source>
</evidence>
<keyword evidence="4 7" id="KW-0812">Transmembrane</keyword>
<comment type="caution">
    <text evidence="8">The sequence shown here is derived from an EMBL/GenBank/DDBJ whole genome shotgun (WGS) entry which is preliminary data.</text>
</comment>
<dbReference type="AlphaFoldDB" id="A0A2P4NPS5"/>
<dbReference type="InterPro" id="IPR000390">
    <property type="entry name" value="Small_drug/metabolite_transptr"/>
</dbReference>
<evidence type="ECO:0000256" key="3">
    <source>
        <dbReference type="ARBA" id="ARBA00022475"/>
    </source>
</evidence>
<dbReference type="Pfam" id="PF00893">
    <property type="entry name" value="Multi_Drug_Res"/>
    <property type="match status" value="1"/>
</dbReference>
<gene>
    <name evidence="8" type="ORF">AUR65_012015</name>
</gene>
<keyword evidence="5 7" id="KW-1133">Transmembrane helix</keyword>
<evidence type="ECO:0000256" key="5">
    <source>
        <dbReference type="ARBA" id="ARBA00022989"/>
    </source>
</evidence>
<dbReference type="FunFam" id="1.10.3730.20:FF:000001">
    <property type="entry name" value="Quaternary ammonium compound resistance transporter SugE"/>
    <property type="match status" value="1"/>
</dbReference>
<comment type="subcellular location">
    <subcellularLocation>
        <location evidence="1">Cell membrane</location>
        <topology evidence="1">Multi-pass membrane protein</topology>
    </subcellularLocation>
</comment>
<keyword evidence="2" id="KW-0813">Transport</keyword>
<dbReference type="EMBL" id="LOPW02000016">
    <property type="protein sequence ID" value="POG55136.1"/>
    <property type="molecule type" value="Genomic_DNA"/>
</dbReference>
<dbReference type="OrthoDB" id="121740at2157"/>
<evidence type="ECO:0000256" key="4">
    <source>
        <dbReference type="ARBA" id="ARBA00022692"/>
    </source>
</evidence>